<dbReference type="OrthoDB" id="1162521at2"/>
<gene>
    <name evidence="2" type="ORF">SAMN04487910_3182</name>
</gene>
<dbReference type="Pfam" id="PF20125">
    <property type="entry name" value="DUF6515"/>
    <property type="match status" value="1"/>
</dbReference>
<dbReference type="PROSITE" id="PS51257">
    <property type="entry name" value="PROKAR_LIPOPROTEIN"/>
    <property type="match status" value="1"/>
</dbReference>
<dbReference type="STRING" id="1038014.SAMN04487910_3182"/>
<evidence type="ECO:0000313" key="3">
    <source>
        <dbReference type="Proteomes" id="UP000198521"/>
    </source>
</evidence>
<feature type="signal peptide" evidence="1">
    <location>
        <begin position="1"/>
        <end position="22"/>
    </location>
</feature>
<protein>
    <recommendedName>
        <fullName evidence="4">Surface layer protein A domain-containing protein</fullName>
    </recommendedName>
</protein>
<name>A0A1H7SL88_AQUAM</name>
<dbReference type="InterPro" id="IPR045398">
    <property type="entry name" value="DUF6515"/>
</dbReference>
<keyword evidence="3" id="KW-1185">Reference proteome</keyword>
<organism evidence="2 3">
    <name type="scientific">Aquimarina amphilecti</name>
    <dbReference type="NCBI Taxonomy" id="1038014"/>
    <lineage>
        <taxon>Bacteria</taxon>
        <taxon>Pseudomonadati</taxon>
        <taxon>Bacteroidota</taxon>
        <taxon>Flavobacteriia</taxon>
        <taxon>Flavobacteriales</taxon>
        <taxon>Flavobacteriaceae</taxon>
        <taxon>Aquimarina</taxon>
    </lineage>
</organism>
<feature type="chain" id="PRO_5011697447" description="Surface layer protein A domain-containing protein" evidence="1">
    <location>
        <begin position="23"/>
        <end position="114"/>
    </location>
</feature>
<reference evidence="2 3" key="1">
    <citation type="submission" date="2016-10" db="EMBL/GenBank/DDBJ databases">
        <authorList>
            <person name="de Groot N.N."/>
        </authorList>
    </citation>
    <scope>NUCLEOTIDE SEQUENCE [LARGE SCALE GENOMIC DNA]</scope>
    <source>
        <strain evidence="2 3">DSM 25232</strain>
    </source>
</reference>
<proteinExistence type="predicted"/>
<sequence>MKTLLKTLVIGIMLFTLSTSCATTVKVSPVNNAVVTKVHKPRVLVHKNVRYYRNNGVWYVKKNRRYVKVTAPAGIRISTLPNGYRTVKIRGVRYYKHKGVYYKKSGRTFVVVNV</sequence>
<evidence type="ECO:0000256" key="1">
    <source>
        <dbReference type="SAM" id="SignalP"/>
    </source>
</evidence>
<dbReference type="AlphaFoldDB" id="A0A1H7SL88"/>
<evidence type="ECO:0000313" key="2">
    <source>
        <dbReference type="EMBL" id="SEL72484.1"/>
    </source>
</evidence>
<accession>A0A1H7SL88</accession>
<dbReference type="Proteomes" id="UP000198521">
    <property type="component" value="Unassembled WGS sequence"/>
</dbReference>
<dbReference type="EMBL" id="FOAB01000005">
    <property type="protein sequence ID" value="SEL72484.1"/>
    <property type="molecule type" value="Genomic_DNA"/>
</dbReference>
<evidence type="ECO:0008006" key="4">
    <source>
        <dbReference type="Google" id="ProtNLM"/>
    </source>
</evidence>
<keyword evidence="1" id="KW-0732">Signal</keyword>
<dbReference type="RefSeq" id="WP_091410252.1">
    <property type="nucleotide sequence ID" value="NZ_FOAB01000005.1"/>
</dbReference>